<keyword evidence="3" id="KW-1185">Reference proteome</keyword>
<dbReference type="EMBL" id="FWXD01000011">
    <property type="protein sequence ID" value="SMC25502.1"/>
    <property type="molecule type" value="Genomic_DNA"/>
</dbReference>
<name>A0A1W1XNR7_9NEIS</name>
<feature type="chain" id="PRO_5012348190" description="Surface antigen domain-containing protein" evidence="1">
    <location>
        <begin position="21"/>
        <end position="135"/>
    </location>
</feature>
<protein>
    <recommendedName>
        <fullName evidence="4">Surface antigen domain-containing protein</fullName>
    </recommendedName>
</protein>
<dbReference type="OrthoDB" id="8775956at2"/>
<proteinExistence type="predicted"/>
<organism evidence="2 3">
    <name type="scientific">Andreprevotia lacus DSM 23236</name>
    <dbReference type="NCBI Taxonomy" id="1121001"/>
    <lineage>
        <taxon>Bacteria</taxon>
        <taxon>Pseudomonadati</taxon>
        <taxon>Pseudomonadota</taxon>
        <taxon>Betaproteobacteria</taxon>
        <taxon>Neisseriales</taxon>
        <taxon>Chitinibacteraceae</taxon>
        <taxon>Andreprevotia</taxon>
    </lineage>
</organism>
<reference evidence="2 3" key="1">
    <citation type="submission" date="2017-04" db="EMBL/GenBank/DDBJ databases">
        <authorList>
            <person name="Afonso C.L."/>
            <person name="Miller P.J."/>
            <person name="Scott M.A."/>
            <person name="Spackman E."/>
            <person name="Goraichik I."/>
            <person name="Dimitrov K.M."/>
            <person name="Suarez D.L."/>
            <person name="Swayne D.E."/>
        </authorList>
    </citation>
    <scope>NUCLEOTIDE SEQUENCE [LARGE SCALE GENOMIC DNA]</scope>
    <source>
        <strain evidence="2 3">DSM 23236</strain>
    </source>
</reference>
<dbReference type="STRING" id="1121001.SAMN02745857_02196"/>
<dbReference type="AlphaFoldDB" id="A0A1W1XNR7"/>
<feature type="signal peptide" evidence="1">
    <location>
        <begin position="1"/>
        <end position="20"/>
    </location>
</feature>
<keyword evidence="1" id="KW-0732">Signal</keyword>
<evidence type="ECO:0008006" key="4">
    <source>
        <dbReference type="Google" id="ProtNLM"/>
    </source>
</evidence>
<dbReference type="Proteomes" id="UP000192761">
    <property type="component" value="Unassembled WGS sequence"/>
</dbReference>
<dbReference type="RefSeq" id="WP_139798781.1">
    <property type="nucleotide sequence ID" value="NZ_FWXD01000011.1"/>
</dbReference>
<evidence type="ECO:0000313" key="3">
    <source>
        <dbReference type="Proteomes" id="UP000192761"/>
    </source>
</evidence>
<gene>
    <name evidence="2" type="ORF">SAMN02745857_02196</name>
</gene>
<evidence type="ECO:0000256" key="1">
    <source>
        <dbReference type="SAM" id="SignalP"/>
    </source>
</evidence>
<sequence length="135" mass="15087">MRISLLIVGLALSASASLCAAQGATFLANSPLLKLQKDEVPALRELLDTTLDQAADGETRSWDNLQGSNPHKLTVTLTPTRSYERMVQQQKLPCRSVRVNIKAKAQQDRVNASYCKRDERWVSLFELQHPRKAAK</sequence>
<evidence type="ECO:0000313" key="2">
    <source>
        <dbReference type="EMBL" id="SMC25502.1"/>
    </source>
</evidence>
<accession>A0A1W1XNR7</accession>